<name>A0ABP8KVI6_9MICO</name>
<feature type="compositionally biased region" description="Low complexity" evidence="1">
    <location>
        <begin position="74"/>
        <end position="88"/>
    </location>
</feature>
<evidence type="ECO:0000313" key="2">
    <source>
        <dbReference type="EMBL" id="GAA4417571.1"/>
    </source>
</evidence>
<accession>A0ABP8KVI6</accession>
<gene>
    <name evidence="2" type="ORF">GCM10023169_06180</name>
</gene>
<dbReference type="EMBL" id="BAABGN010000002">
    <property type="protein sequence ID" value="GAA4417571.1"/>
    <property type="molecule type" value="Genomic_DNA"/>
</dbReference>
<keyword evidence="3" id="KW-1185">Reference proteome</keyword>
<evidence type="ECO:0000256" key="1">
    <source>
        <dbReference type="SAM" id="MobiDB-lite"/>
    </source>
</evidence>
<dbReference type="Proteomes" id="UP001500622">
    <property type="component" value="Unassembled WGS sequence"/>
</dbReference>
<evidence type="ECO:0000313" key="3">
    <source>
        <dbReference type="Proteomes" id="UP001500622"/>
    </source>
</evidence>
<reference evidence="3" key="1">
    <citation type="journal article" date="2019" name="Int. J. Syst. Evol. Microbiol.">
        <title>The Global Catalogue of Microorganisms (GCM) 10K type strain sequencing project: providing services to taxonomists for standard genome sequencing and annotation.</title>
        <authorList>
            <consortium name="The Broad Institute Genomics Platform"/>
            <consortium name="The Broad Institute Genome Sequencing Center for Infectious Disease"/>
            <person name="Wu L."/>
            <person name="Ma J."/>
        </authorList>
    </citation>
    <scope>NUCLEOTIDE SEQUENCE [LARGE SCALE GENOMIC DNA]</scope>
    <source>
        <strain evidence="3">JCM 17810</strain>
    </source>
</reference>
<proteinExistence type="predicted"/>
<organism evidence="2 3">
    <name type="scientific">Georgenia halophila</name>
    <dbReference type="NCBI Taxonomy" id="620889"/>
    <lineage>
        <taxon>Bacteria</taxon>
        <taxon>Bacillati</taxon>
        <taxon>Actinomycetota</taxon>
        <taxon>Actinomycetes</taxon>
        <taxon>Micrococcales</taxon>
        <taxon>Bogoriellaceae</taxon>
        <taxon>Georgenia</taxon>
    </lineage>
</organism>
<evidence type="ECO:0008006" key="4">
    <source>
        <dbReference type="Google" id="ProtNLM"/>
    </source>
</evidence>
<dbReference type="RefSeq" id="WP_345215020.1">
    <property type="nucleotide sequence ID" value="NZ_BAABGN010000002.1"/>
</dbReference>
<comment type="caution">
    <text evidence="2">The sequence shown here is derived from an EMBL/GenBank/DDBJ whole genome shotgun (WGS) entry which is preliminary data.</text>
</comment>
<sequence>MSSMPHITPDARWIADVRDEGRGVLISGRPEVGLVTMSVWRDNVCVATVRLAPDQAADAVGALADGLVSVGAAPAAPSSRRVSVPGRPSRGRAEPPRAAPA</sequence>
<protein>
    <recommendedName>
        <fullName evidence="4">DUF2470 domain-containing protein</fullName>
    </recommendedName>
</protein>
<feature type="region of interest" description="Disordered" evidence="1">
    <location>
        <begin position="74"/>
        <end position="101"/>
    </location>
</feature>